<dbReference type="AlphaFoldDB" id="A0A1I0WSJ6"/>
<proteinExistence type="predicted"/>
<dbReference type="GO" id="GO:0016791">
    <property type="term" value="F:phosphatase activity"/>
    <property type="evidence" value="ECO:0007669"/>
    <property type="project" value="TreeGrafter"/>
</dbReference>
<dbReference type="GO" id="GO:0000287">
    <property type="term" value="F:magnesium ion binding"/>
    <property type="evidence" value="ECO:0007669"/>
    <property type="project" value="TreeGrafter"/>
</dbReference>
<accession>A0A1I0WSJ6</accession>
<dbReference type="STRING" id="988821.SAMN05421867_103209"/>
<protein>
    <submittedName>
        <fullName evidence="1">Uncharacterized protein</fullName>
    </submittedName>
</protein>
<dbReference type="PANTHER" id="PTHR10000">
    <property type="entry name" value="PHOSPHOSERINE PHOSPHATASE"/>
    <property type="match status" value="1"/>
</dbReference>
<name>A0A1I0WSJ6_9CELL</name>
<evidence type="ECO:0000313" key="2">
    <source>
        <dbReference type="Proteomes" id="UP000199012"/>
    </source>
</evidence>
<dbReference type="SFLD" id="SFLDG01140">
    <property type="entry name" value="C2.B:_Phosphomannomutase_and_P"/>
    <property type="match status" value="1"/>
</dbReference>
<dbReference type="RefSeq" id="WP_239079000.1">
    <property type="nucleotide sequence ID" value="NZ_BONM01000031.1"/>
</dbReference>
<sequence length="305" mass="30882">MTPSPAVPGTALPDEAVPAAALPDEGAAPAIPLTTPVRLVVTDMDGSLLDPAKRLPAATAAVVAALAERGIAFCPASGRQLANLRVLLGSTGDGLPFIAENGSLVVRGDTVLGTQPLPDGSGAAVVDAVRALAAAGRDVGVVVCGARSAWVEGGSAAFLGSVHAHYALVEHVDDVLAVDDVVLKLAVFDAGDVEDGTSAAVADVAGGLRVLVSGQHWVDLMHPDADKEVGLRHVQDALGVTAAQTMAFGDYLNDLRMLRAVGYGVAMDNAHPDVRAAARFIAPGNHVNGVLRTLAATFDLDVPGL</sequence>
<dbReference type="EMBL" id="FOKA01000003">
    <property type="protein sequence ID" value="SFA91752.1"/>
    <property type="molecule type" value="Genomic_DNA"/>
</dbReference>
<dbReference type="Gene3D" id="3.30.1240.10">
    <property type="match status" value="1"/>
</dbReference>
<evidence type="ECO:0000313" key="1">
    <source>
        <dbReference type="EMBL" id="SFA91752.1"/>
    </source>
</evidence>
<dbReference type="SFLD" id="SFLDS00003">
    <property type="entry name" value="Haloacid_Dehalogenase"/>
    <property type="match status" value="1"/>
</dbReference>
<dbReference type="Pfam" id="PF08282">
    <property type="entry name" value="Hydrolase_3"/>
    <property type="match status" value="1"/>
</dbReference>
<dbReference type="InterPro" id="IPR036412">
    <property type="entry name" value="HAD-like_sf"/>
</dbReference>
<dbReference type="PANTHER" id="PTHR10000:SF53">
    <property type="entry name" value="5-AMINO-6-(5-PHOSPHO-D-RIBITYLAMINO)URACIL PHOSPHATASE YBJI-RELATED"/>
    <property type="match status" value="1"/>
</dbReference>
<reference evidence="1 2" key="1">
    <citation type="submission" date="2016-10" db="EMBL/GenBank/DDBJ databases">
        <authorList>
            <person name="de Groot N.N."/>
        </authorList>
    </citation>
    <scope>NUCLEOTIDE SEQUENCE [LARGE SCALE GENOMIC DNA]</scope>
    <source>
        <strain evidence="1 2">CGMCC 4.6945</strain>
    </source>
</reference>
<dbReference type="Proteomes" id="UP000199012">
    <property type="component" value="Unassembled WGS sequence"/>
</dbReference>
<gene>
    <name evidence="1" type="ORF">SAMN05421867_103209</name>
</gene>
<dbReference type="Gene3D" id="3.40.50.1000">
    <property type="entry name" value="HAD superfamily/HAD-like"/>
    <property type="match status" value="1"/>
</dbReference>
<dbReference type="GO" id="GO:0005829">
    <property type="term" value="C:cytosol"/>
    <property type="evidence" value="ECO:0007669"/>
    <property type="project" value="TreeGrafter"/>
</dbReference>
<dbReference type="SUPFAM" id="SSF56784">
    <property type="entry name" value="HAD-like"/>
    <property type="match status" value="1"/>
</dbReference>
<dbReference type="InterPro" id="IPR023214">
    <property type="entry name" value="HAD_sf"/>
</dbReference>
<organism evidence="1 2">
    <name type="scientific">Cellulomonas marina</name>
    <dbReference type="NCBI Taxonomy" id="988821"/>
    <lineage>
        <taxon>Bacteria</taxon>
        <taxon>Bacillati</taxon>
        <taxon>Actinomycetota</taxon>
        <taxon>Actinomycetes</taxon>
        <taxon>Micrococcales</taxon>
        <taxon>Cellulomonadaceae</taxon>
        <taxon>Cellulomonas</taxon>
    </lineage>
</organism>
<keyword evidence="2" id="KW-1185">Reference proteome</keyword>